<dbReference type="AlphaFoldDB" id="A0A834T204"/>
<reference evidence="1" key="1">
    <citation type="submission" date="2020-09" db="EMBL/GenBank/DDBJ databases">
        <title>Genome-Enabled Discovery of Anthraquinone Biosynthesis in Senna tora.</title>
        <authorList>
            <person name="Kang S.-H."/>
            <person name="Pandey R.P."/>
            <person name="Lee C.-M."/>
            <person name="Sim J.-S."/>
            <person name="Jeong J.-T."/>
            <person name="Choi B.-S."/>
            <person name="Jung M."/>
            <person name="Ginzburg D."/>
            <person name="Zhao K."/>
            <person name="Won S.Y."/>
            <person name="Oh T.-J."/>
            <person name="Yu Y."/>
            <person name="Kim N.-H."/>
            <person name="Lee O.R."/>
            <person name="Lee T.-H."/>
            <person name="Bashyal P."/>
            <person name="Kim T.-S."/>
            <person name="Lee W.-H."/>
            <person name="Kawkins C."/>
            <person name="Kim C.-K."/>
            <person name="Kim J.S."/>
            <person name="Ahn B.O."/>
            <person name="Rhee S.Y."/>
            <person name="Sohng J.K."/>
        </authorList>
    </citation>
    <scope>NUCLEOTIDE SEQUENCE</scope>
    <source>
        <tissue evidence="1">Leaf</tissue>
    </source>
</reference>
<proteinExistence type="predicted"/>
<gene>
    <name evidence="1" type="ORF">G2W53_039910</name>
</gene>
<dbReference type="EMBL" id="JAAIUW010000012">
    <property type="protein sequence ID" value="KAF7807749.1"/>
    <property type="molecule type" value="Genomic_DNA"/>
</dbReference>
<keyword evidence="2" id="KW-1185">Reference proteome</keyword>
<organism evidence="1 2">
    <name type="scientific">Senna tora</name>
    <dbReference type="NCBI Taxonomy" id="362788"/>
    <lineage>
        <taxon>Eukaryota</taxon>
        <taxon>Viridiplantae</taxon>
        <taxon>Streptophyta</taxon>
        <taxon>Embryophyta</taxon>
        <taxon>Tracheophyta</taxon>
        <taxon>Spermatophyta</taxon>
        <taxon>Magnoliopsida</taxon>
        <taxon>eudicotyledons</taxon>
        <taxon>Gunneridae</taxon>
        <taxon>Pentapetalae</taxon>
        <taxon>rosids</taxon>
        <taxon>fabids</taxon>
        <taxon>Fabales</taxon>
        <taxon>Fabaceae</taxon>
        <taxon>Caesalpinioideae</taxon>
        <taxon>Cassia clade</taxon>
        <taxon>Senna</taxon>
    </lineage>
</organism>
<accession>A0A834T204</accession>
<name>A0A834T204_9FABA</name>
<evidence type="ECO:0000313" key="2">
    <source>
        <dbReference type="Proteomes" id="UP000634136"/>
    </source>
</evidence>
<comment type="caution">
    <text evidence="1">The sequence shown here is derived from an EMBL/GenBank/DDBJ whole genome shotgun (WGS) entry which is preliminary data.</text>
</comment>
<protein>
    <submittedName>
        <fullName evidence="1">Uncharacterized protein</fullName>
    </submittedName>
</protein>
<evidence type="ECO:0000313" key="1">
    <source>
        <dbReference type="EMBL" id="KAF7807749.1"/>
    </source>
</evidence>
<sequence>MEEPFTKDCFNNKPFPFPRIGEASR</sequence>
<dbReference type="Proteomes" id="UP000634136">
    <property type="component" value="Unassembled WGS sequence"/>
</dbReference>